<comment type="similarity">
    <text evidence="1 2">Belongs to the UPF0102 family.</text>
</comment>
<gene>
    <name evidence="3" type="ORF">BD94_4065</name>
</gene>
<name>A0A077EQR8_9FLAO</name>
<dbReference type="HOGENOM" id="CLU_115353_2_1_10"/>
<protein>
    <recommendedName>
        <fullName evidence="2">UPF0102 protein BD94_4065</fullName>
    </recommendedName>
</protein>
<reference evidence="3" key="2">
    <citation type="journal article" date="2015" name="Genome Biol. Evol.">
        <title>Complete Genome Sequence and Transcriptomic Analysis of the Novel Pathogen Elizabethkingia anophelis in Response to Oxidative Stress.</title>
        <authorList>
            <person name="Li Y."/>
            <person name="Liu Y."/>
            <person name="Chew S.C."/>
            <person name="Tay M."/>
            <person name="Salido M.M."/>
            <person name="Teo J."/>
            <person name="Lauro F.M."/>
            <person name="Givskov M."/>
            <person name="Yang L."/>
        </authorList>
    </citation>
    <scope>NUCLEOTIDE SEQUENCE</scope>
    <source>
        <strain evidence="3">NUHP1</strain>
    </source>
</reference>
<evidence type="ECO:0000313" key="4">
    <source>
        <dbReference type="Proteomes" id="UP000028933"/>
    </source>
</evidence>
<dbReference type="EMBL" id="CP007547">
    <property type="protein sequence ID" value="AIL47840.1"/>
    <property type="molecule type" value="Genomic_DNA"/>
</dbReference>
<dbReference type="HAMAP" id="MF_00048">
    <property type="entry name" value="UPF0102"/>
    <property type="match status" value="1"/>
</dbReference>
<dbReference type="PANTHER" id="PTHR34039">
    <property type="entry name" value="UPF0102 PROTEIN YRAN"/>
    <property type="match status" value="1"/>
</dbReference>
<dbReference type="PANTHER" id="PTHR34039:SF1">
    <property type="entry name" value="UPF0102 PROTEIN YRAN"/>
    <property type="match status" value="1"/>
</dbReference>
<dbReference type="GO" id="GO:0003676">
    <property type="term" value="F:nucleic acid binding"/>
    <property type="evidence" value="ECO:0007669"/>
    <property type="project" value="InterPro"/>
</dbReference>
<dbReference type="InterPro" id="IPR011335">
    <property type="entry name" value="Restrct_endonuc-II-like"/>
</dbReference>
<organism evidence="3 4">
    <name type="scientific">Elizabethkingia anophelis NUHP1</name>
    <dbReference type="NCBI Taxonomy" id="1338011"/>
    <lineage>
        <taxon>Bacteria</taxon>
        <taxon>Pseudomonadati</taxon>
        <taxon>Bacteroidota</taxon>
        <taxon>Flavobacteriia</taxon>
        <taxon>Flavobacteriales</taxon>
        <taxon>Weeksellaceae</taxon>
        <taxon>Elizabethkingia</taxon>
    </lineage>
</organism>
<dbReference type="eggNOG" id="COG0792">
    <property type="taxonomic scope" value="Bacteria"/>
</dbReference>
<evidence type="ECO:0000256" key="2">
    <source>
        <dbReference type="HAMAP-Rule" id="MF_00048"/>
    </source>
</evidence>
<dbReference type="InterPro" id="IPR011856">
    <property type="entry name" value="tRNA_endonuc-like_dom_sf"/>
</dbReference>
<dbReference type="STRING" id="1338011.BD94_4065"/>
<dbReference type="SUPFAM" id="SSF52980">
    <property type="entry name" value="Restriction endonuclease-like"/>
    <property type="match status" value="1"/>
</dbReference>
<proteinExistence type="inferred from homology"/>
<sequence>MAEHNDFGKLAEEQAVIFLKQNHYLILARNWYWQKAEIDIIARKGNIIHIVEVKARSSDDFITPEEAVNRKKRKLLIMAANEFVQNLEEEVEVQFDIISILSENGKFTLEYIDDAFESID</sequence>
<dbReference type="KEGG" id="eao:BD94_4065"/>
<dbReference type="GeneID" id="56685080"/>
<dbReference type="Gene3D" id="3.40.1350.10">
    <property type="match status" value="1"/>
</dbReference>
<evidence type="ECO:0000256" key="1">
    <source>
        <dbReference type="ARBA" id="ARBA00006738"/>
    </source>
</evidence>
<dbReference type="InterPro" id="IPR003509">
    <property type="entry name" value="UPF0102_YraN-like"/>
</dbReference>
<dbReference type="Pfam" id="PF02021">
    <property type="entry name" value="UPF0102"/>
    <property type="match status" value="1"/>
</dbReference>
<accession>A0A077EQR8</accession>
<dbReference type="AlphaFoldDB" id="A0A077EQR8"/>
<evidence type="ECO:0000313" key="3">
    <source>
        <dbReference type="EMBL" id="AIL47840.1"/>
    </source>
</evidence>
<dbReference type="Proteomes" id="UP000028933">
    <property type="component" value="Chromosome"/>
</dbReference>
<reference evidence="3" key="1">
    <citation type="journal article" date="2013" name="Lancet">
        <title>First case of E anophelis outbreak in an intensive-care unit.</title>
        <authorList>
            <person name="Teo J."/>
            <person name="Tan S.Y."/>
            <person name="Tay M."/>
            <person name="Ding Y."/>
            <person name="Kjelleberg S."/>
            <person name="Givskov M."/>
            <person name="Lin R.T."/>
            <person name="Yang L."/>
        </authorList>
    </citation>
    <scope>NUCLEOTIDE SEQUENCE [LARGE SCALE GENOMIC DNA]</scope>
    <source>
        <strain evidence="3">NUHP1</strain>
    </source>
</reference>
<dbReference type="RefSeq" id="WP_009090045.1">
    <property type="nucleotide sequence ID" value="NZ_CP007547.1"/>
</dbReference>
<dbReference type="CDD" id="cd20736">
    <property type="entry name" value="PoNe_Nuclease"/>
    <property type="match status" value="1"/>
</dbReference>